<evidence type="ECO:0000256" key="6">
    <source>
        <dbReference type="RuleBase" id="RU364010"/>
    </source>
</evidence>
<reference evidence="7" key="1">
    <citation type="submission" date="2020-05" db="EMBL/GenBank/DDBJ databases">
        <title>Phylogenomic resolution of chytrid fungi.</title>
        <authorList>
            <person name="Stajich J.E."/>
            <person name="Amses K."/>
            <person name="Simmons R."/>
            <person name="Seto K."/>
            <person name="Myers J."/>
            <person name="Bonds A."/>
            <person name="Quandt C.A."/>
            <person name="Barry K."/>
            <person name="Liu P."/>
            <person name="Grigoriev I."/>
            <person name="Longcore J.E."/>
            <person name="James T.Y."/>
        </authorList>
    </citation>
    <scope>NUCLEOTIDE SEQUENCE</scope>
    <source>
        <strain evidence="7">JEL0379</strain>
    </source>
</reference>
<dbReference type="SUPFAM" id="SSF118203">
    <property type="entry name" value="Vacuolar ATP synthase subunit C"/>
    <property type="match status" value="1"/>
</dbReference>
<dbReference type="PANTHER" id="PTHR10137">
    <property type="entry name" value="V-TYPE PROTON ATPASE SUBUNIT C"/>
    <property type="match status" value="1"/>
</dbReference>
<dbReference type="PANTHER" id="PTHR10137:SF0">
    <property type="entry name" value="V-TYPE PROTON ATPASE SUBUNIT C"/>
    <property type="match status" value="1"/>
</dbReference>
<evidence type="ECO:0000256" key="5">
    <source>
        <dbReference type="ARBA" id="ARBA00053565"/>
    </source>
</evidence>
<keyword evidence="8" id="KW-1185">Reference proteome</keyword>
<gene>
    <name evidence="7" type="ORF">HDU87_007605</name>
</gene>
<dbReference type="CDD" id="cd14785">
    <property type="entry name" value="V-ATPase_C"/>
    <property type="match status" value="1"/>
</dbReference>
<proteinExistence type="inferred from homology"/>
<organism evidence="7 8">
    <name type="scientific">Geranomyces variabilis</name>
    <dbReference type="NCBI Taxonomy" id="109894"/>
    <lineage>
        <taxon>Eukaryota</taxon>
        <taxon>Fungi</taxon>
        <taxon>Fungi incertae sedis</taxon>
        <taxon>Chytridiomycota</taxon>
        <taxon>Chytridiomycota incertae sedis</taxon>
        <taxon>Chytridiomycetes</taxon>
        <taxon>Spizellomycetales</taxon>
        <taxon>Powellomycetaceae</taxon>
        <taxon>Geranomyces</taxon>
    </lineage>
</organism>
<dbReference type="GO" id="GO:0000221">
    <property type="term" value="C:vacuolar proton-transporting V-type ATPase, V1 domain"/>
    <property type="evidence" value="ECO:0007669"/>
    <property type="project" value="TreeGrafter"/>
</dbReference>
<dbReference type="Proteomes" id="UP001212152">
    <property type="component" value="Unassembled WGS sequence"/>
</dbReference>
<evidence type="ECO:0000256" key="4">
    <source>
        <dbReference type="ARBA" id="ARBA00023065"/>
    </source>
</evidence>
<evidence type="ECO:0000256" key="1">
    <source>
        <dbReference type="ARBA" id="ARBA00006138"/>
    </source>
</evidence>
<dbReference type="FunFam" id="3.30.70.100:FF:000002">
    <property type="entry name" value="V-type proton ATPase subunit C"/>
    <property type="match status" value="1"/>
</dbReference>
<dbReference type="InterPro" id="IPR036132">
    <property type="entry name" value="Vac_ATP_synth_c_sf"/>
</dbReference>
<keyword evidence="4 6" id="KW-0406">Ion transport</keyword>
<evidence type="ECO:0000256" key="2">
    <source>
        <dbReference type="ARBA" id="ARBA00022448"/>
    </source>
</evidence>
<dbReference type="GO" id="GO:0046961">
    <property type="term" value="F:proton-transporting ATPase activity, rotational mechanism"/>
    <property type="evidence" value="ECO:0007669"/>
    <property type="project" value="InterPro"/>
</dbReference>
<dbReference type="EMBL" id="JADGJQ010000070">
    <property type="protein sequence ID" value="KAJ3173444.1"/>
    <property type="molecule type" value="Genomic_DNA"/>
</dbReference>
<evidence type="ECO:0000313" key="7">
    <source>
        <dbReference type="EMBL" id="KAJ3173444.1"/>
    </source>
</evidence>
<comment type="function">
    <text evidence="6">Subunit of the V1 complex of vacuolar(H+)-ATPase (V-ATPase), a multisubunit enzyme composed of a peripheral complex (V1) that hydrolyzes ATP and a membrane integral complex (V0) that translocates protons. V-ATPase is responsible for acidifying and maintaining the pH of intracellular compartments and in some cell types, is targeted to the plasma membrane, where it is responsible for acidifying the extracellular environment. Subunit C is necessary for the assembly of the catalytic sector of the enzyme and is likely to have a specific function in its catalytic activity.</text>
</comment>
<evidence type="ECO:0000313" key="8">
    <source>
        <dbReference type="Proteomes" id="UP001212152"/>
    </source>
</evidence>
<dbReference type="Gene3D" id="1.20.1460.10">
    <property type="entry name" value="subunit c (vma5p) of the yeast v-atpase, domain 2"/>
    <property type="match status" value="1"/>
</dbReference>
<comment type="subunit">
    <text evidence="6">V-ATPase is a heteromultimeric enzyme composed of a peripheral catalytic V1 complex (components A to H) attached to an integral membrane V0 proton pore complex.</text>
</comment>
<sequence>MAAAVYTPFLFIAAPADPTKQDTVNKLRDKLASKHNDYAEVFPFSLPEFKVGTLDQLVVLSDELSKTDMAAEAVAIKISDNMRNFLNQDLDQWRNNLSVQDKSIDAYLRGFQWNSMKYRTDKALKELADLIIQEVNQIDTLMKTKMTAYTTVKSALQGIQRKQTGNLAVRSLNDIVKKDHIIHDSEYMTTLIVAVPKSAATEWINKYETLTQMVVPRSSQKIAEDEEYALFTVTLFQRVVDEFTHKARENKFIVRDFKWDVAAMQAERKALAEMGATEREQWTTLLRLCKANFGEAYACHAHIKALRVFVESILRYGLPPNFQPMVIKAKPKQERKVRDQLNRHYARLAGVAGSSASGGTEDAQLEENLAALIGDKDYMPCVAFYINPILQ</sequence>
<name>A0AAD5XPU0_9FUNG</name>
<comment type="caution">
    <text evidence="7">The sequence shown here is derived from an EMBL/GenBank/DDBJ whole genome shotgun (WGS) entry which is preliminary data.</text>
</comment>
<dbReference type="Gene3D" id="3.30.70.100">
    <property type="match status" value="1"/>
</dbReference>
<dbReference type="InterPro" id="IPR004907">
    <property type="entry name" value="ATPase_V1-cplx_csu"/>
</dbReference>
<dbReference type="Pfam" id="PF03223">
    <property type="entry name" value="V-ATPase_C"/>
    <property type="match status" value="1"/>
</dbReference>
<accession>A0AAD5XPU0</accession>
<protein>
    <recommendedName>
        <fullName evidence="6">V-type proton ATPase subunit C</fullName>
    </recommendedName>
</protein>
<keyword evidence="3 6" id="KW-0375">Hydrogen ion transport</keyword>
<dbReference type="AlphaFoldDB" id="A0AAD5XPU0"/>
<comment type="similarity">
    <text evidence="1 6">Belongs to the V-ATPase C subunit family.</text>
</comment>
<comment type="function">
    <text evidence="5">Subunit of the V1 complex of vacuolar(H+)-ATPase (V-ATPase), a multisubunit enzyme composed of a peripheral complex (V1) that hydrolyzes ATP and a membrane integral complex (V0) that translocates protons. V-ATPase is responsible for acidifying and maintaining the pH of intracellular compartments. Subunit C is necessary for the assembly of the catalytic sector of the enzyme and is likely to have a specific function in its catalytic activity. Reversibly leaves the enzyme after glucose depletion, causing the catalytic subcomplex V1 to detach from the V0 section.</text>
</comment>
<dbReference type="Gene3D" id="3.30.70.1180">
    <property type="entry name" value="Vacuolar atp synthase subunit c, domain 1"/>
    <property type="match status" value="1"/>
</dbReference>
<evidence type="ECO:0000256" key="3">
    <source>
        <dbReference type="ARBA" id="ARBA00022781"/>
    </source>
</evidence>
<keyword evidence="2 6" id="KW-0813">Transport</keyword>